<accession>A0ABV2MFU7</accession>
<evidence type="ECO:0000313" key="2">
    <source>
        <dbReference type="Proteomes" id="UP001549077"/>
    </source>
</evidence>
<sequence length="86" mass="9416">MRRFDLVDSQTASAYPGHVIVVAGDEVRTTGELAIRGQPHQGEAEPLETAIHQALLVRQRDALPIAVKDALGLWPPRLGELVPWTL</sequence>
<dbReference type="GeneID" id="91151334"/>
<comment type="caution">
    <text evidence="1">The sequence shown here is derived from an EMBL/GenBank/DDBJ whole genome shotgun (WGS) entry which is preliminary data.</text>
</comment>
<evidence type="ECO:0000313" key="1">
    <source>
        <dbReference type="EMBL" id="MET3755325.1"/>
    </source>
</evidence>
<dbReference type="EMBL" id="JBEPMY010000006">
    <property type="protein sequence ID" value="MET3755325.1"/>
    <property type="molecule type" value="Genomic_DNA"/>
</dbReference>
<gene>
    <name evidence="1" type="ORF">ABID08_002696</name>
</gene>
<keyword evidence="2" id="KW-1185">Reference proteome</keyword>
<organism evidence="1 2">
    <name type="scientific">Rhizobium binae</name>
    <dbReference type="NCBI Taxonomy" id="1138190"/>
    <lineage>
        <taxon>Bacteria</taxon>
        <taxon>Pseudomonadati</taxon>
        <taxon>Pseudomonadota</taxon>
        <taxon>Alphaproteobacteria</taxon>
        <taxon>Hyphomicrobiales</taxon>
        <taxon>Rhizobiaceae</taxon>
        <taxon>Rhizobium/Agrobacterium group</taxon>
        <taxon>Rhizobium</taxon>
    </lineage>
</organism>
<dbReference type="Proteomes" id="UP001549077">
    <property type="component" value="Unassembled WGS sequence"/>
</dbReference>
<reference evidence="1 2" key="1">
    <citation type="submission" date="2024-06" db="EMBL/GenBank/DDBJ databases">
        <title>Genomic Encyclopedia of Type Strains, Phase IV (KMG-IV): sequencing the most valuable type-strain genomes for metagenomic binning, comparative biology and taxonomic classification.</title>
        <authorList>
            <person name="Goeker M."/>
        </authorList>
    </citation>
    <scope>NUCLEOTIDE SEQUENCE [LARGE SCALE GENOMIC DNA]</scope>
    <source>
        <strain evidence="1 2">DSM 29288</strain>
    </source>
</reference>
<dbReference type="RefSeq" id="WP_168297368.1">
    <property type="nucleotide sequence ID" value="NZ_CP071606.1"/>
</dbReference>
<proteinExistence type="predicted"/>
<protein>
    <submittedName>
        <fullName evidence="1">Uncharacterized protein</fullName>
    </submittedName>
</protein>
<name>A0ABV2MFU7_9HYPH</name>